<keyword evidence="4" id="KW-1185">Reference proteome</keyword>
<dbReference type="SUPFAM" id="SSF56214">
    <property type="entry name" value="4'-phosphopantetheinyl transferase"/>
    <property type="match status" value="1"/>
</dbReference>
<dbReference type="Proteomes" id="UP000641454">
    <property type="component" value="Unassembled WGS sequence"/>
</dbReference>
<sequence>MIGNDIVDLALAKKESNWKRARYLGKLFTIHEQNLIHLAENQDVIIWNLWSRKEAAYKIFNRQTRIRAFNPTQFECIYTNENCGQVQYKNEIYYTKTTIDNDKIHTIATVEALYFDKINFIKDDYLIYKRDGFPYVQNSTTTDENIVSKSHHGRFSACIALVLF</sequence>
<dbReference type="RefSeq" id="WP_187019509.1">
    <property type="nucleotide sequence ID" value="NZ_JACRUK010000033.1"/>
</dbReference>
<dbReference type="GO" id="GO:0008897">
    <property type="term" value="F:holo-[acyl-carrier-protein] synthase activity"/>
    <property type="evidence" value="ECO:0007669"/>
    <property type="project" value="InterPro"/>
</dbReference>
<reference evidence="3 4" key="1">
    <citation type="submission" date="2020-08" db="EMBL/GenBank/DDBJ databases">
        <title>Description of novel Flavobacterium F-392 isolate.</title>
        <authorList>
            <person name="Saticioglu I.B."/>
            <person name="Duman M."/>
            <person name="Altun S."/>
        </authorList>
    </citation>
    <scope>NUCLEOTIDE SEQUENCE [LARGE SCALE GENOMIC DNA]</scope>
    <source>
        <strain evidence="3 4">F-392</strain>
    </source>
</reference>
<evidence type="ECO:0000259" key="2">
    <source>
        <dbReference type="Pfam" id="PF01648"/>
    </source>
</evidence>
<comment type="caution">
    <text evidence="3">The sequence shown here is derived from an EMBL/GenBank/DDBJ whole genome shotgun (WGS) entry which is preliminary data.</text>
</comment>
<dbReference type="GO" id="GO:0000287">
    <property type="term" value="F:magnesium ion binding"/>
    <property type="evidence" value="ECO:0007669"/>
    <property type="project" value="InterPro"/>
</dbReference>
<dbReference type="Gene3D" id="3.90.470.20">
    <property type="entry name" value="4'-phosphopantetheinyl transferase domain"/>
    <property type="match status" value="1"/>
</dbReference>
<evidence type="ECO:0000313" key="3">
    <source>
        <dbReference type="EMBL" id="MBC5845226.1"/>
    </source>
</evidence>
<dbReference type="EMBL" id="JACRUL010000032">
    <property type="protein sequence ID" value="MBC5845226.1"/>
    <property type="molecule type" value="Genomic_DNA"/>
</dbReference>
<organism evidence="3 4">
    <name type="scientific">Flavobacterium muglaense</name>
    <dbReference type="NCBI Taxonomy" id="2764716"/>
    <lineage>
        <taxon>Bacteria</taxon>
        <taxon>Pseudomonadati</taxon>
        <taxon>Bacteroidota</taxon>
        <taxon>Flavobacteriia</taxon>
        <taxon>Flavobacteriales</taxon>
        <taxon>Flavobacteriaceae</taxon>
        <taxon>Flavobacterium</taxon>
    </lineage>
</organism>
<dbReference type="Pfam" id="PF01648">
    <property type="entry name" value="ACPS"/>
    <property type="match status" value="1"/>
</dbReference>
<dbReference type="InterPro" id="IPR037143">
    <property type="entry name" value="4-PPantetheinyl_Trfase_dom_sf"/>
</dbReference>
<dbReference type="InterPro" id="IPR008278">
    <property type="entry name" value="4-PPantetheinyl_Trfase_dom"/>
</dbReference>
<evidence type="ECO:0000256" key="1">
    <source>
        <dbReference type="ARBA" id="ARBA00022679"/>
    </source>
</evidence>
<proteinExistence type="predicted"/>
<keyword evidence="1 3" id="KW-0808">Transferase</keyword>
<gene>
    <name evidence="3" type="ORF">H8R25_12360</name>
</gene>
<accession>A0A923N0P6</accession>
<name>A0A923N0P6_9FLAO</name>
<dbReference type="AlphaFoldDB" id="A0A923N0P6"/>
<evidence type="ECO:0000313" key="4">
    <source>
        <dbReference type="Proteomes" id="UP000641454"/>
    </source>
</evidence>
<protein>
    <submittedName>
        <fullName evidence="3">4'-phosphopantetheinyl transferase superfamily protein</fullName>
    </submittedName>
</protein>
<feature type="domain" description="4'-phosphopantetheinyl transferase" evidence="2">
    <location>
        <begin position="2"/>
        <end position="94"/>
    </location>
</feature>